<evidence type="ECO:0000313" key="2">
    <source>
        <dbReference type="EMBL" id="NRN63662.1"/>
    </source>
</evidence>
<feature type="transmembrane region" description="Helical" evidence="1">
    <location>
        <begin position="26"/>
        <end position="44"/>
    </location>
</feature>
<keyword evidence="1" id="KW-0812">Transmembrane</keyword>
<dbReference type="EMBL" id="JAAATY010000001">
    <property type="protein sequence ID" value="NRN63662.1"/>
    <property type="molecule type" value="Genomic_DNA"/>
</dbReference>
<feature type="transmembrane region" description="Helical" evidence="1">
    <location>
        <begin position="258"/>
        <end position="280"/>
    </location>
</feature>
<feature type="transmembrane region" description="Helical" evidence="1">
    <location>
        <begin position="181"/>
        <end position="200"/>
    </location>
</feature>
<gene>
    <name evidence="2" type="ORF">GC106_8630</name>
</gene>
<feature type="transmembrane region" description="Helical" evidence="1">
    <location>
        <begin position="85"/>
        <end position="103"/>
    </location>
</feature>
<feature type="transmembrane region" description="Helical" evidence="1">
    <location>
        <begin position="115"/>
        <end position="136"/>
    </location>
</feature>
<evidence type="ECO:0000256" key="1">
    <source>
        <dbReference type="SAM" id="Phobius"/>
    </source>
</evidence>
<feature type="transmembrane region" description="Helical" evidence="1">
    <location>
        <begin position="156"/>
        <end position="174"/>
    </location>
</feature>
<feature type="transmembrane region" description="Helical" evidence="1">
    <location>
        <begin position="229"/>
        <end position="252"/>
    </location>
</feature>
<keyword evidence="3" id="KW-1185">Reference proteome</keyword>
<keyword evidence="1" id="KW-0472">Membrane</keyword>
<reference evidence="2 3" key="1">
    <citation type="submission" date="2020-01" db="EMBL/GenBank/DDBJ databases">
        <title>Kibdelosporangium persica a novel Actinomycetes from a hot desert in Iran.</title>
        <authorList>
            <person name="Safaei N."/>
            <person name="Zaburannyi N."/>
            <person name="Mueller R."/>
            <person name="Wink J."/>
        </authorList>
    </citation>
    <scope>NUCLEOTIDE SEQUENCE [LARGE SCALE GENOMIC DNA]</scope>
    <source>
        <strain evidence="2 3">4NS15</strain>
    </source>
</reference>
<keyword evidence="1" id="KW-1133">Transmembrane helix</keyword>
<dbReference type="Proteomes" id="UP000763557">
    <property type="component" value="Unassembled WGS sequence"/>
</dbReference>
<sequence>MSDSPAELLDDLRQLRRKVRQDRHGHAFPLLLFAGLILVAPVLYGSDPWPTMSPDGRHVLIERGPFEVFERPWVRWGGSNVLIQWYWMLGLVTCFAASAWWYRRRADVAGIETDTRGYLTVAGAALVGMVFGERLLSHIVSATLDTSLYSRPEINLPIMIGAVALSGTAIFAGTRWRRLRVIGVFAAALSAMVAFATIAVYMINGLAGLLIIAVALLALAWAERSLLIAVTGVLFTAVSLHANLQGVGLLVGSSDTRLIALMDVAPPAAVLIIGGVIALVQSRRAA</sequence>
<proteinExistence type="predicted"/>
<feature type="transmembrane region" description="Helical" evidence="1">
    <location>
        <begin position="206"/>
        <end position="222"/>
    </location>
</feature>
<accession>A0ABX2EY77</accession>
<organism evidence="2 3">
    <name type="scientific">Kibdelosporangium persicum</name>
    <dbReference type="NCBI Taxonomy" id="2698649"/>
    <lineage>
        <taxon>Bacteria</taxon>
        <taxon>Bacillati</taxon>
        <taxon>Actinomycetota</taxon>
        <taxon>Actinomycetes</taxon>
        <taxon>Pseudonocardiales</taxon>
        <taxon>Pseudonocardiaceae</taxon>
        <taxon>Kibdelosporangium</taxon>
    </lineage>
</organism>
<name>A0ABX2EY77_9PSEU</name>
<dbReference type="RefSeq" id="WP_173124536.1">
    <property type="nucleotide sequence ID" value="NZ_CBCSGW010000019.1"/>
</dbReference>
<protein>
    <submittedName>
        <fullName evidence="2">Uncharacterized protein</fullName>
    </submittedName>
</protein>
<comment type="caution">
    <text evidence="2">The sequence shown here is derived from an EMBL/GenBank/DDBJ whole genome shotgun (WGS) entry which is preliminary data.</text>
</comment>
<evidence type="ECO:0000313" key="3">
    <source>
        <dbReference type="Proteomes" id="UP000763557"/>
    </source>
</evidence>